<name>A0AAP0RZL3_LIQFO</name>
<evidence type="ECO:0008006" key="6">
    <source>
        <dbReference type="Google" id="ProtNLM"/>
    </source>
</evidence>
<reference evidence="4 5" key="1">
    <citation type="journal article" date="2024" name="Plant J.">
        <title>Genome sequences and population genomics reveal climatic adaptation and genomic divergence between two closely related sweetgum species.</title>
        <authorList>
            <person name="Xu W.Q."/>
            <person name="Ren C.Q."/>
            <person name="Zhang X.Y."/>
            <person name="Comes H.P."/>
            <person name="Liu X.H."/>
            <person name="Li Y.G."/>
            <person name="Kettle C.J."/>
            <person name="Jalonen R."/>
            <person name="Gaisberger H."/>
            <person name="Ma Y.Z."/>
            <person name="Qiu Y.X."/>
        </authorList>
    </citation>
    <scope>NUCLEOTIDE SEQUENCE [LARGE SCALE GENOMIC DNA]</scope>
    <source>
        <strain evidence="4">Hangzhou</strain>
    </source>
</reference>
<dbReference type="InterPro" id="IPR011990">
    <property type="entry name" value="TPR-like_helical_dom_sf"/>
</dbReference>
<keyword evidence="5" id="KW-1185">Reference proteome</keyword>
<gene>
    <name evidence="4" type="ORF">L1049_015431</name>
</gene>
<dbReference type="InterPro" id="IPR002885">
    <property type="entry name" value="PPR_rpt"/>
</dbReference>
<sequence>MLMLVKARRLSRSTWACWPLGHAQHLHLHRLIKGLDAGSKLGDAKKYIIEMMSKGMRPNAGTYTAVFEAFVREHQKDQGKEFLEQMKAKGFIPDEEAARKVLNNKRASEHLDRVLQKPVSPHLVENLLKVAKSVRMQLLPSAAGRGSHDESLTLAAPPTGSDPL</sequence>
<dbReference type="NCBIfam" id="TIGR00756">
    <property type="entry name" value="PPR"/>
    <property type="match status" value="1"/>
</dbReference>
<evidence type="ECO:0000256" key="3">
    <source>
        <dbReference type="SAM" id="MobiDB-lite"/>
    </source>
</evidence>
<proteinExistence type="predicted"/>
<organism evidence="4 5">
    <name type="scientific">Liquidambar formosana</name>
    <name type="common">Formosan gum</name>
    <dbReference type="NCBI Taxonomy" id="63359"/>
    <lineage>
        <taxon>Eukaryota</taxon>
        <taxon>Viridiplantae</taxon>
        <taxon>Streptophyta</taxon>
        <taxon>Embryophyta</taxon>
        <taxon>Tracheophyta</taxon>
        <taxon>Spermatophyta</taxon>
        <taxon>Magnoliopsida</taxon>
        <taxon>eudicotyledons</taxon>
        <taxon>Gunneridae</taxon>
        <taxon>Pentapetalae</taxon>
        <taxon>Saxifragales</taxon>
        <taxon>Altingiaceae</taxon>
        <taxon>Liquidambar</taxon>
    </lineage>
</organism>
<accession>A0AAP0RZL3</accession>
<evidence type="ECO:0000313" key="4">
    <source>
        <dbReference type="EMBL" id="KAK9287023.1"/>
    </source>
</evidence>
<feature type="region of interest" description="Disordered" evidence="3">
    <location>
        <begin position="141"/>
        <end position="164"/>
    </location>
</feature>
<dbReference type="AlphaFoldDB" id="A0AAP0RZL3"/>
<evidence type="ECO:0000256" key="2">
    <source>
        <dbReference type="PROSITE-ProRule" id="PRU00708"/>
    </source>
</evidence>
<protein>
    <recommendedName>
        <fullName evidence="6">Pentatricopeptide repeat-containing protein</fullName>
    </recommendedName>
</protein>
<keyword evidence="1" id="KW-0677">Repeat</keyword>
<dbReference type="Proteomes" id="UP001415857">
    <property type="component" value="Unassembled WGS sequence"/>
</dbReference>
<evidence type="ECO:0000313" key="5">
    <source>
        <dbReference type="Proteomes" id="UP001415857"/>
    </source>
</evidence>
<evidence type="ECO:0000256" key="1">
    <source>
        <dbReference type="ARBA" id="ARBA00022737"/>
    </source>
</evidence>
<dbReference type="EMBL" id="JBBPBK010000004">
    <property type="protein sequence ID" value="KAK9287023.1"/>
    <property type="molecule type" value="Genomic_DNA"/>
</dbReference>
<dbReference type="Pfam" id="PF13812">
    <property type="entry name" value="PPR_3"/>
    <property type="match status" value="1"/>
</dbReference>
<dbReference type="Gene3D" id="1.25.40.10">
    <property type="entry name" value="Tetratricopeptide repeat domain"/>
    <property type="match status" value="1"/>
</dbReference>
<dbReference type="PROSITE" id="PS51375">
    <property type="entry name" value="PPR"/>
    <property type="match status" value="1"/>
</dbReference>
<feature type="repeat" description="PPR" evidence="2">
    <location>
        <begin position="59"/>
        <end position="93"/>
    </location>
</feature>
<comment type="caution">
    <text evidence="4">The sequence shown here is derived from an EMBL/GenBank/DDBJ whole genome shotgun (WGS) entry which is preliminary data.</text>
</comment>